<dbReference type="EMBL" id="JAFLQZ010000001">
    <property type="protein sequence ID" value="MBO0356620.1"/>
    <property type="molecule type" value="Genomic_DNA"/>
</dbReference>
<organism evidence="1 2">
    <name type="scientific">Hymenobacter telluris</name>
    <dbReference type="NCBI Taxonomy" id="2816474"/>
    <lineage>
        <taxon>Bacteria</taxon>
        <taxon>Pseudomonadati</taxon>
        <taxon>Bacteroidota</taxon>
        <taxon>Cytophagia</taxon>
        <taxon>Cytophagales</taxon>
        <taxon>Hymenobacteraceae</taxon>
        <taxon>Hymenobacter</taxon>
    </lineage>
</organism>
<dbReference type="Proteomes" id="UP000664144">
    <property type="component" value="Unassembled WGS sequence"/>
</dbReference>
<dbReference type="CDD" id="cd02518">
    <property type="entry name" value="GT2_SpsF"/>
    <property type="match status" value="1"/>
</dbReference>
<dbReference type="AlphaFoldDB" id="A0A939JAU7"/>
<dbReference type="PANTHER" id="PTHR42866:SF1">
    <property type="entry name" value="SPORE COAT POLYSACCHARIDE BIOSYNTHESIS PROTEIN SPSF"/>
    <property type="match status" value="1"/>
</dbReference>
<protein>
    <submittedName>
        <fullName evidence="1">Glycosyltransferase family protein</fullName>
    </submittedName>
</protein>
<dbReference type="GO" id="GO:0005829">
    <property type="term" value="C:cytosol"/>
    <property type="evidence" value="ECO:0007669"/>
    <property type="project" value="TreeGrafter"/>
</dbReference>
<dbReference type="RefSeq" id="WP_206980121.1">
    <property type="nucleotide sequence ID" value="NZ_JAFLQZ010000001.1"/>
</dbReference>
<sequence length="246" mass="27365">MHSPRIGIITQARMGSTRLPGKVLRTIRGTSILEYHVRRLETSGLPVYIATTTLPADDAIVELARQLNIPCFRGEVDDVLSRYFATATHFGLDVVVRVTSDCPLLDGRLIGAEVQRYVAAADSHLYLSNGLIRTFPRGLDFEVFSYALLAEAQQHATSASDREHVTPYIHQNRSGQVHFAHAVREPDASRFRVTLDTAEDFQLLEVLLAQYHADALSADELIALLEAHPEVAAINAQIEQKKYDFS</sequence>
<comment type="caution">
    <text evidence="1">The sequence shown here is derived from an EMBL/GenBank/DDBJ whole genome shotgun (WGS) entry which is preliminary data.</text>
</comment>
<evidence type="ECO:0000313" key="1">
    <source>
        <dbReference type="EMBL" id="MBO0356620.1"/>
    </source>
</evidence>
<reference evidence="1" key="1">
    <citation type="submission" date="2021-03" db="EMBL/GenBank/DDBJ databases">
        <authorList>
            <person name="Kim M.K."/>
        </authorList>
    </citation>
    <scope>NUCLEOTIDE SEQUENCE</scope>
    <source>
        <strain evidence="1">BT186</strain>
    </source>
</reference>
<accession>A0A939JAU7</accession>
<dbReference type="Pfam" id="PF02348">
    <property type="entry name" value="CTP_transf_3"/>
    <property type="match status" value="1"/>
</dbReference>
<proteinExistence type="predicted"/>
<evidence type="ECO:0000313" key="2">
    <source>
        <dbReference type="Proteomes" id="UP000664144"/>
    </source>
</evidence>
<dbReference type="InterPro" id="IPR029044">
    <property type="entry name" value="Nucleotide-diphossugar_trans"/>
</dbReference>
<dbReference type="InterPro" id="IPR003329">
    <property type="entry name" value="Cytidylyl_trans"/>
</dbReference>
<name>A0A939JAU7_9BACT</name>
<gene>
    <name evidence="1" type="ORF">J0X19_01560</name>
</gene>
<dbReference type="Gene3D" id="3.90.550.10">
    <property type="entry name" value="Spore Coat Polysaccharide Biosynthesis Protein SpsA, Chain A"/>
    <property type="match status" value="1"/>
</dbReference>
<dbReference type="PANTHER" id="PTHR42866">
    <property type="entry name" value="3-DEOXY-MANNO-OCTULOSONATE CYTIDYLYLTRANSFERASE"/>
    <property type="match status" value="1"/>
</dbReference>
<dbReference type="SUPFAM" id="SSF53448">
    <property type="entry name" value="Nucleotide-diphospho-sugar transferases"/>
    <property type="match status" value="1"/>
</dbReference>
<keyword evidence="2" id="KW-1185">Reference proteome</keyword>